<accession>A0A1X2M0M5</accession>
<dbReference type="AlphaFoldDB" id="A0A1X2M0M5"/>
<dbReference type="Gene3D" id="1.10.260.40">
    <property type="entry name" value="lambda repressor-like DNA-binding domains"/>
    <property type="match status" value="1"/>
</dbReference>
<sequence length="83" mass="9037">MATSGGHEMVARSASALGRALRAARQARGLTQSELAERSRTNRFSIAQLETGDATKAIEKLFDTLAALDLELVVRPRQGWKAR</sequence>
<organism evidence="2 3">
    <name type="scientific">Mycobacterium decipiens</name>
    <dbReference type="NCBI Taxonomy" id="1430326"/>
    <lineage>
        <taxon>Bacteria</taxon>
        <taxon>Bacillati</taxon>
        <taxon>Actinomycetota</taxon>
        <taxon>Actinomycetes</taxon>
        <taxon>Mycobacteriales</taxon>
        <taxon>Mycobacteriaceae</taxon>
        <taxon>Mycobacterium</taxon>
    </lineage>
</organism>
<proteinExistence type="predicted"/>
<dbReference type="Pfam" id="PF13560">
    <property type="entry name" value="HTH_31"/>
    <property type="match status" value="1"/>
</dbReference>
<dbReference type="SMART" id="SM00530">
    <property type="entry name" value="HTH_XRE"/>
    <property type="match status" value="1"/>
</dbReference>
<dbReference type="PROSITE" id="PS50943">
    <property type="entry name" value="HTH_CROC1"/>
    <property type="match status" value="1"/>
</dbReference>
<evidence type="ECO:0000313" key="3">
    <source>
        <dbReference type="Proteomes" id="UP000193247"/>
    </source>
</evidence>
<evidence type="ECO:0000259" key="1">
    <source>
        <dbReference type="PROSITE" id="PS50943"/>
    </source>
</evidence>
<keyword evidence="3" id="KW-1185">Reference proteome</keyword>
<protein>
    <recommendedName>
        <fullName evidence="1">HTH cro/C1-type domain-containing protein</fullName>
    </recommendedName>
</protein>
<dbReference type="InterPro" id="IPR010982">
    <property type="entry name" value="Lambda_DNA-bd_dom_sf"/>
</dbReference>
<feature type="domain" description="HTH cro/C1-type" evidence="1">
    <location>
        <begin position="21"/>
        <end position="75"/>
    </location>
</feature>
<dbReference type="GO" id="GO:0003677">
    <property type="term" value="F:DNA binding"/>
    <property type="evidence" value="ECO:0007669"/>
    <property type="project" value="InterPro"/>
</dbReference>
<dbReference type="STRING" id="1430326.B8W66_01925"/>
<dbReference type="OrthoDB" id="4736780at2"/>
<dbReference type="Proteomes" id="UP000193247">
    <property type="component" value="Unassembled WGS sequence"/>
</dbReference>
<dbReference type="InterPro" id="IPR001387">
    <property type="entry name" value="Cro/C1-type_HTH"/>
</dbReference>
<evidence type="ECO:0000313" key="2">
    <source>
        <dbReference type="EMBL" id="OSC43164.1"/>
    </source>
</evidence>
<comment type="caution">
    <text evidence="2">The sequence shown here is derived from an EMBL/GenBank/DDBJ whole genome shotgun (WGS) entry which is preliminary data.</text>
</comment>
<gene>
    <name evidence="2" type="ORF">B8W66_01925</name>
</gene>
<name>A0A1X2M0M5_9MYCO</name>
<dbReference type="SUPFAM" id="SSF47413">
    <property type="entry name" value="lambda repressor-like DNA-binding domains"/>
    <property type="match status" value="1"/>
</dbReference>
<reference evidence="2 3" key="1">
    <citation type="submission" date="2017-04" db="EMBL/GenBank/DDBJ databases">
        <title>The new phylogeny of genus Mycobacterium.</title>
        <authorList>
            <person name="Tortoli E."/>
            <person name="Trovato A."/>
            <person name="Cirillo D.M."/>
        </authorList>
    </citation>
    <scope>NUCLEOTIDE SEQUENCE [LARGE SCALE GENOMIC DNA]</scope>
    <source>
        <strain evidence="2 3">TBL 1200985</strain>
    </source>
</reference>
<dbReference type="RefSeq" id="WP_085323302.1">
    <property type="nucleotide sequence ID" value="NZ_NCXP01000001.1"/>
</dbReference>
<dbReference type="EMBL" id="NCXP01000001">
    <property type="protein sequence ID" value="OSC43164.1"/>
    <property type="molecule type" value="Genomic_DNA"/>
</dbReference>